<accession>A0A4U7KZF0</accession>
<sequence>MSVATTEPASSLYSTGVKEGWIGVNQSSGVVLVDDIFPNENAQMLSWWRDALRGIAANVSSANCMVLASTPLVSNLLEQHDNCHDASSTTSSTSGNDNVIYLTRRRGMMSALPVFDDAQKAIDFYSDEGNSNQVPLQFVLRQECTLCLLHSNPRLLRSMARDVDARIFRFLATRMGQDSTTTVKAPLTASVPPPMLAMSSHTGSIAGGALTPSSIFTQHSMQAPQHYFMPSPPAVERFSSSSIGSKSSHDDDSSILSEKPVLPSPVVTENPVTGEKVLQQDRQVRYLAPLVTGLGLGLNVFMMSGFIAKIVIETLVDGNYARFAFVVLLPFFMLVSQFLWENLTACVAQICFPIRQMHENSLYYSGQASEPLPPDHVLPQFTINMPCYKEGLSSVLAPSLESALEAVRAYRALGGVANIVVSEDGLRLLTREEAEERIRYYSSMGVGWVARPRHSSEEGGYIRKGRFKKASNLNFTYNLSLRTEEILESNDGQSGDLEQQYNEALAQAVEESNGLAWASGNIRIGDHILLIDSDTRMPADCLIEAAAEMERCPEVGALQHCSGVMYVQNHYFERFIGYFTSACVNFSISWICANGAMAPLMGHNVFLRWKAVQEVSNLDTDGERTFFSPHHVSEDFEMALKLQMKGYVIRWATYSDQGFTEGVSFTPEDETARFQKYAYGCSEIVFNPLRQWFTRGPISKLFRTFITSDVNASYKIATISYLSTYYALAIAFPVTVVVFVVQGLFLPYLDPIFLPSFDVFVTVTVVFTLAGGMGLITARARSGHASFGQAALQAVGHAPAMAVFFSGLAFHIMTALAAHMFGYNMTWGSTNKDFKQSSLRAVIRRFWTVYVVMTVFLLAVILSCSPLVPLKWRMESFQLLVPVILLCSMHILFPIILDPGVLEKYLPDIGQNEFALKLRSKQKAFFHTAGQRVKSKYVTHFSSAADRAERGEAGAQQLSDEVRSEKDAQMFDVASPPSNSPPLRMYSGVV</sequence>
<proteinExistence type="predicted"/>
<evidence type="ECO:0000313" key="5">
    <source>
        <dbReference type="Proteomes" id="UP000306050"/>
    </source>
</evidence>
<feature type="transmembrane region" description="Helical" evidence="2">
    <location>
        <begin position="880"/>
        <end position="897"/>
    </location>
</feature>
<dbReference type="EMBL" id="SRRM01000003">
    <property type="protein sequence ID" value="TKY89776.1"/>
    <property type="molecule type" value="Genomic_DNA"/>
</dbReference>
<gene>
    <name evidence="4" type="ORF">EX895_001073</name>
</gene>
<dbReference type="PANTHER" id="PTHR35408">
    <property type="entry name" value="CHROMOSOME 15, WHOLE GENOME SHOTGUN SEQUENCE"/>
    <property type="match status" value="1"/>
</dbReference>
<dbReference type="AlphaFoldDB" id="A0A4U7KZF0"/>
<feature type="transmembrane region" description="Helical" evidence="2">
    <location>
        <begin position="800"/>
        <end position="825"/>
    </location>
</feature>
<feature type="compositionally biased region" description="Basic and acidic residues" evidence="1">
    <location>
        <begin position="960"/>
        <end position="969"/>
    </location>
</feature>
<feature type="transmembrane region" description="Helical" evidence="2">
    <location>
        <begin position="725"/>
        <end position="747"/>
    </location>
</feature>
<evidence type="ECO:0000313" key="4">
    <source>
        <dbReference type="EMBL" id="TKY89776.1"/>
    </source>
</evidence>
<feature type="region of interest" description="Disordered" evidence="1">
    <location>
        <begin position="949"/>
        <end position="990"/>
    </location>
</feature>
<feature type="transmembrane region" description="Helical" evidence="2">
    <location>
        <begin position="286"/>
        <end position="308"/>
    </location>
</feature>
<dbReference type="InterPro" id="IPR001173">
    <property type="entry name" value="Glyco_trans_2-like"/>
</dbReference>
<feature type="transmembrane region" description="Helical" evidence="2">
    <location>
        <begin position="759"/>
        <end position="780"/>
    </location>
</feature>
<feature type="transmembrane region" description="Helical" evidence="2">
    <location>
        <begin position="846"/>
        <end position="868"/>
    </location>
</feature>
<feature type="domain" description="Glycosyltransferase 2-like" evidence="3">
    <location>
        <begin position="527"/>
        <end position="739"/>
    </location>
</feature>
<comment type="caution">
    <text evidence="4">The sequence shown here is derived from an EMBL/GenBank/DDBJ whole genome shotgun (WGS) entry which is preliminary data.</text>
</comment>
<dbReference type="SUPFAM" id="SSF53448">
    <property type="entry name" value="Nucleotide-diphospho-sugar transferases"/>
    <property type="match status" value="1"/>
</dbReference>
<feature type="transmembrane region" description="Helical" evidence="2">
    <location>
        <begin position="320"/>
        <end position="340"/>
    </location>
</feature>
<dbReference type="Pfam" id="PF13632">
    <property type="entry name" value="Glyco_trans_2_3"/>
    <property type="match status" value="1"/>
</dbReference>
<dbReference type="Proteomes" id="UP000306050">
    <property type="component" value="Chromosome SGRAM_10"/>
</dbReference>
<evidence type="ECO:0000256" key="1">
    <source>
        <dbReference type="SAM" id="MobiDB-lite"/>
    </source>
</evidence>
<keyword evidence="2" id="KW-1133">Transmembrane helix</keyword>
<protein>
    <recommendedName>
        <fullName evidence="3">Glycosyltransferase 2-like domain-containing protein</fullName>
    </recommendedName>
</protein>
<keyword evidence="2" id="KW-0812">Transmembrane</keyword>
<dbReference type="Gene3D" id="3.90.550.10">
    <property type="entry name" value="Spore Coat Polysaccharide Biosynthesis Protein SpsA, Chain A"/>
    <property type="match status" value="1"/>
</dbReference>
<dbReference type="PANTHER" id="PTHR35408:SF3">
    <property type="entry name" value="GLYCOSYLTRANSFERASE 2-LIKE DOMAIN-CONTAINING PROTEIN"/>
    <property type="match status" value="1"/>
</dbReference>
<dbReference type="KEGG" id="sgra:EX895_001073"/>
<dbReference type="OrthoDB" id="38531at2759"/>
<reference evidence="4 5" key="1">
    <citation type="submission" date="2019-05" db="EMBL/GenBank/DDBJ databases">
        <title>Sporisorium graminicola CBS 10092 draft sequencing and annotation.</title>
        <authorList>
            <person name="Solano-Gonzalez S."/>
            <person name="Caddick M.X."/>
            <person name="Darby A."/>
        </authorList>
    </citation>
    <scope>NUCLEOTIDE SEQUENCE [LARGE SCALE GENOMIC DNA]</scope>
    <source>
        <strain evidence="4 5">CBS 10092</strain>
    </source>
</reference>
<evidence type="ECO:0000256" key="2">
    <source>
        <dbReference type="SAM" id="Phobius"/>
    </source>
</evidence>
<dbReference type="GeneID" id="40723968"/>
<keyword evidence="5" id="KW-1185">Reference proteome</keyword>
<organism evidence="4 5">
    <name type="scientific">Sporisorium graminicola</name>
    <dbReference type="NCBI Taxonomy" id="280036"/>
    <lineage>
        <taxon>Eukaryota</taxon>
        <taxon>Fungi</taxon>
        <taxon>Dikarya</taxon>
        <taxon>Basidiomycota</taxon>
        <taxon>Ustilaginomycotina</taxon>
        <taxon>Ustilaginomycetes</taxon>
        <taxon>Ustilaginales</taxon>
        <taxon>Ustilaginaceae</taxon>
        <taxon>Sporisorium</taxon>
    </lineage>
</organism>
<name>A0A4U7KZF0_9BASI</name>
<keyword evidence="2" id="KW-0472">Membrane</keyword>
<dbReference type="RefSeq" id="XP_029741761.1">
    <property type="nucleotide sequence ID" value="XM_029881673.1"/>
</dbReference>
<evidence type="ECO:0000259" key="3">
    <source>
        <dbReference type="Pfam" id="PF13632"/>
    </source>
</evidence>
<feature type="region of interest" description="Disordered" evidence="1">
    <location>
        <begin position="234"/>
        <end position="268"/>
    </location>
</feature>
<dbReference type="InterPro" id="IPR029044">
    <property type="entry name" value="Nucleotide-diphossugar_trans"/>
</dbReference>